<keyword evidence="8" id="KW-1185">Reference proteome</keyword>
<dbReference type="InterPro" id="IPR006664">
    <property type="entry name" value="OMP_bac"/>
</dbReference>
<evidence type="ECO:0000256" key="5">
    <source>
        <dbReference type="SAM" id="MobiDB-lite"/>
    </source>
</evidence>
<evidence type="ECO:0000256" key="2">
    <source>
        <dbReference type="ARBA" id="ARBA00023136"/>
    </source>
</evidence>
<dbReference type="InterPro" id="IPR050330">
    <property type="entry name" value="Bact_OuterMem_StrucFunc"/>
</dbReference>
<dbReference type="CDD" id="cd07185">
    <property type="entry name" value="OmpA_C-like"/>
    <property type="match status" value="1"/>
</dbReference>
<evidence type="ECO:0000313" key="7">
    <source>
        <dbReference type="EMBL" id="BDQ35348.1"/>
    </source>
</evidence>
<feature type="compositionally biased region" description="Polar residues" evidence="5">
    <location>
        <begin position="336"/>
        <end position="347"/>
    </location>
</feature>
<reference evidence="7" key="1">
    <citation type="submission" date="2022-08" db="EMBL/GenBank/DDBJ databases">
        <title>Genome Sequence of the sulphate-reducing bacterium, Pseudodesulfovibrio portus JCM14722.</title>
        <authorList>
            <person name="Kondo R."/>
            <person name="Kataoka T."/>
        </authorList>
    </citation>
    <scope>NUCLEOTIDE SEQUENCE</scope>
    <source>
        <strain evidence="7">JCM 14722</strain>
    </source>
</reference>
<evidence type="ECO:0000256" key="1">
    <source>
        <dbReference type="ARBA" id="ARBA00004442"/>
    </source>
</evidence>
<dbReference type="InterPro" id="IPR006665">
    <property type="entry name" value="OmpA-like"/>
</dbReference>
<dbReference type="EMBL" id="AP026708">
    <property type="protein sequence ID" value="BDQ35348.1"/>
    <property type="molecule type" value="Genomic_DNA"/>
</dbReference>
<sequence>MSACAQIDPSITDQPTIYRDAPVRKSPLQVSVHPRGKQFSPLTAFVQPFVIQQRTPDHAALADSFAQIFHNAWTEERIFPVQEFAPGIRYQGLRSSLAEAREKGADLLVMGKVPYFYVGHTVDDTAITLQVDIYAVNSGTLLWTMMQSARMEEKAPKDFIYFQQKTRMSLSPVNDVIRAIAKDMAIPLKAWLPDPDVRYGFARDADGVKAGLAPLPADGKSIMGEQELTPEESGNANPDVRPVVRGVNLDVNFDFDKSTIRQDSYSLLDELGTAMQSPELKGKRILIGGHTDAKGSAEYNLVLSKKRAEAVKQYLADRWKIDPATMDTIGYGKSRPLNQGMTDAEQQQNRRVEVRLVQ</sequence>
<proteinExistence type="predicted"/>
<dbReference type="PANTHER" id="PTHR30329:SF21">
    <property type="entry name" value="LIPOPROTEIN YIAD-RELATED"/>
    <property type="match status" value="1"/>
</dbReference>
<keyword evidence="3" id="KW-0998">Cell outer membrane</keyword>
<dbReference type="PROSITE" id="PS51123">
    <property type="entry name" value="OMPA_2"/>
    <property type="match status" value="1"/>
</dbReference>
<dbReference type="Proteomes" id="UP001061361">
    <property type="component" value="Chromosome"/>
</dbReference>
<dbReference type="PRINTS" id="PR01021">
    <property type="entry name" value="OMPADOMAIN"/>
</dbReference>
<evidence type="ECO:0000256" key="3">
    <source>
        <dbReference type="ARBA" id="ARBA00023237"/>
    </source>
</evidence>
<feature type="region of interest" description="Disordered" evidence="5">
    <location>
        <begin position="333"/>
        <end position="358"/>
    </location>
</feature>
<feature type="domain" description="OmpA-like" evidence="6">
    <location>
        <begin position="240"/>
        <end position="358"/>
    </location>
</feature>
<dbReference type="Gene3D" id="3.30.1330.60">
    <property type="entry name" value="OmpA-like domain"/>
    <property type="match status" value="1"/>
</dbReference>
<name>A0ABM8AVE8_9BACT</name>
<evidence type="ECO:0000313" key="8">
    <source>
        <dbReference type="Proteomes" id="UP001061361"/>
    </source>
</evidence>
<gene>
    <name evidence="7" type="ORF">JCM14722_28900</name>
</gene>
<dbReference type="PANTHER" id="PTHR30329">
    <property type="entry name" value="STATOR ELEMENT OF FLAGELLAR MOTOR COMPLEX"/>
    <property type="match status" value="1"/>
</dbReference>
<organism evidence="7 8">
    <name type="scientific">Pseudodesulfovibrio portus</name>
    <dbReference type="NCBI Taxonomy" id="231439"/>
    <lineage>
        <taxon>Bacteria</taxon>
        <taxon>Pseudomonadati</taxon>
        <taxon>Thermodesulfobacteriota</taxon>
        <taxon>Desulfovibrionia</taxon>
        <taxon>Desulfovibrionales</taxon>
        <taxon>Desulfovibrionaceae</taxon>
    </lineage>
</organism>
<evidence type="ECO:0000256" key="4">
    <source>
        <dbReference type="PROSITE-ProRule" id="PRU00473"/>
    </source>
</evidence>
<accession>A0ABM8AVE8</accession>
<dbReference type="InterPro" id="IPR036737">
    <property type="entry name" value="OmpA-like_sf"/>
</dbReference>
<evidence type="ECO:0000259" key="6">
    <source>
        <dbReference type="PROSITE" id="PS51123"/>
    </source>
</evidence>
<keyword evidence="2 4" id="KW-0472">Membrane</keyword>
<comment type="subcellular location">
    <subcellularLocation>
        <location evidence="1">Cell outer membrane</location>
    </subcellularLocation>
</comment>
<protein>
    <recommendedName>
        <fullName evidence="6">OmpA-like domain-containing protein</fullName>
    </recommendedName>
</protein>
<feature type="compositionally biased region" description="Basic and acidic residues" evidence="5">
    <location>
        <begin position="348"/>
        <end position="358"/>
    </location>
</feature>
<dbReference type="SUPFAM" id="SSF103088">
    <property type="entry name" value="OmpA-like"/>
    <property type="match status" value="1"/>
</dbReference>
<dbReference type="Pfam" id="PF00691">
    <property type="entry name" value="OmpA"/>
    <property type="match status" value="1"/>
</dbReference>